<proteinExistence type="predicted"/>
<name>A0AAD2HFU5_9AGAR</name>
<organism evidence="1 2">
    <name type="scientific">Mycena citricolor</name>
    <dbReference type="NCBI Taxonomy" id="2018698"/>
    <lineage>
        <taxon>Eukaryota</taxon>
        <taxon>Fungi</taxon>
        <taxon>Dikarya</taxon>
        <taxon>Basidiomycota</taxon>
        <taxon>Agaricomycotina</taxon>
        <taxon>Agaricomycetes</taxon>
        <taxon>Agaricomycetidae</taxon>
        <taxon>Agaricales</taxon>
        <taxon>Marasmiineae</taxon>
        <taxon>Mycenaceae</taxon>
        <taxon>Mycena</taxon>
    </lineage>
</organism>
<feature type="non-terminal residue" evidence="1">
    <location>
        <position position="1"/>
    </location>
</feature>
<evidence type="ECO:0000313" key="2">
    <source>
        <dbReference type="Proteomes" id="UP001295794"/>
    </source>
</evidence>
<accession>A0AAD2HFU5</accession>
<dbReference type="AlphaFoldDB" id="A0AAD2HFU5"/>
<reference evidence="1" key="1">
    <citation type="submission" date="2023-11" db="EMBL/GenBank/DDBJ databases">
        <authorList>
            <person name="De Vega J J."/>
            <person name="De Vega J J."/>
        </authorList>
    </citation>
    <scope>NUCLEOTIDE SEQUENCE</scope>
</reference>
<keyword evidence="2" id="KW-1185">Reference proteome</keyword>
<protein>
    <submittedName>
        <fullName evidence="1">Uncharacterized protein</fullName>
    </submittedName>
</protein>
<gene>
    <name evidence="1" type="ORF">MYCIT1_LOCUS21163</name>
</gene>
<dbReference type="Proteomes" id="UP001295794">
    <property type="component" value="Unassembled WGS sequence"/>
</dbReference>
<evidence type="ECO:0000313" key="1">
    <source>
        <dbReference type="EMBL" id="CAK5274158.1"/>
    </source>
</evidence>
<dbReference type="EMBL" id="CAVNYO010000401">
    <property type="protein sequence ID" value="CAK5274158.1"/>
    <property type="molecule type" value="Genomic_DNA"/>
</dbReference>
<comment type="caution">
    <text evidence="1">The sequence shown here is derived from an EMBL/GenBank/DDBJ whole genome shotgun (WGS) entry which is preliminary data.</text>
</comment>
<sequence>AFPAKAKHHLNHALSNPRACLAHKKLEGRTGFLRFRSQSR</sequence>